<feature type="transmembrane region" description="Helical" evidence="5">
    <location>
        <begin position="80"/>
        <end position="103"/>
    </location>
</feature>
<dbReference type="GO" id="GO:0005886">
    <property type="term" value="C:plasma membrane"/>
    <property type="evidence" value="ECO:0007669"/>
    <property type="project" value="UniProtKB-SubCell"/>
</dbReference>
<evidence type="ECO:0000256" key="3">
    <source>
        <dbReference type="ARBA" id="ARBA00022989"/>
    </source>
</evidence>
<sequence>MLRAVIRNARILDGRAFIGMGLLGLAFSLGTIPDVTRVLMFLVSLVLYVAYAFAINNCFDADTDSINPRKRKKNPVASGELGFGAGLASSLAMALLGLMLAATLGTGELVMYLSMTLLATVYSAPPRIKARPVIDVLSHGAFFGALPFLYGAYLDGSITMEEWSIAAAVFLYSLALELRNHLEDYESDLKAGLRTTPIVIGRGLSETLVLVFSAGAVGLVLAGAQPSLGLLGIAVYGLRTNYRLIDAAMVTTLLLRASGVM</sequence>
<accession>A0A4Y5SM90</accession>
<feature type="transmembrane region" description="Helical" evidence="5">
    <location>
        <begin position="12"/>
        <end position="32"/>
    </location>
</feature>
<dbReference type="RefSeq" id="WP_139681332.1">
    <property type="nucleotide sequence ID" value="NZ_CP040846.1"/>
</dbReference>
<dbReference type="AlphaFoldDB" id="A0A4Y5SM90"/>
<keyword evidence="3 5" id="KW-1133">Transmembrane helix</keyword>
<dbReference type="Proteomes" id="UP000306007">
    <property type="component" value="Chromosome"/>
</dbReference>
<dbReference type="GO" id="GO:0016765">
    <property type="term" value="F:transferase activity, transferring alkyl or aryl (other than methyl) groups"/>
    <property type="evidence" value="ECO:0007669"/>
    <property type="project" value="InterPro"/>
</dbReference>
<proteinExistence type="predicted"/>
<dbReference type="GeneID" id="40475694"/>
<evidence type="ECO:0000313" key="6">
    <source>
        <dbReference type="EMBL" id="QDA32008.1"/>
    </source>
</evidence>
<dbReference type="PANTHER" id="PTHR42723">
    <property type="entry name" value="CHLOROPHYLL SYNTHASE"/>
    <property type="match status" value="1"/>
</dbReference>
<dbReference type="OrthoDB" id="305381at2157"/>
<dbReference type="InterPro" id="IPR050475">
    <property type="entry name" value="Prenyltransferase_related"/>
</dbReference>
<dbReference type="Gene3D" id="1.20.120.1780">
    <property type="entry name" value="UbiA prenyltransferase"/>
    <property type="match status" value="1"/>
</dbReference>
<evidence type="ECO:0000256" key="5">
    <source>
        <dbReference type="SAM" id="Phobius"/>
    </source>
</evidence>
<dbReference type="InterPro" id="IPR044878">
    <property type="entry name" value="UbiA_sf"/>
</dbReference>
<protein>
    <submittedName>
        <fullName evidence="6">4-hydroxybenzoate polyprenyltransferase</fullName>
    </submittedName>
</protein>
<reference evidence="6 7" key="1">
    <citation type="submission" date="2019-06" db="EMBL/GenBank/DDBJ databases">
        <title>Thermococcus indicus sp. nov., a Fe(III)-reducing hyperthermophilic archaeon isolated from the Onnuri vent field of the Central Indian Ocean ridge.</title>
        <authorList>
            <person name="Lim J.K."/>
            <person name="Kim Y.J."/>
            <person name="Kwon K.K."/>
        </authorList>
    </citation>
    <scope>NUCLEOTIDE SEQUENCE [LARGE SCALE GENOMIC DNA]</scope>
    <source>
        <strain evidence="6 7">IOH1</strain>
    </source>
</reference>
<keyword evidence="7" id="KW-1185">Reference proteome</keyword>
<evidence type="ECO:0000256" key="1">
    <source>
        <dbReference type="ARBA" id="ARBA00004651"/>
    </source>
</evidence>
<dbReference type="InterPro" id="IPR000537">
    <property type="entry name" value="UbiA_prenyltransferase"/>
</dbReference>
<keyword evidence="2 5" id="KW-0812">Transmembrane</keyword>
<organism evidence="6 7">
    <name type="scientific">Thermococcus indicus</name>
    <dbReference type="NCBI Taxonomy" id="2586643"/>
    <lineage>
        <taxon>Archaea</taxon>
        <taxon>Methanobacteriati</taxon>
        <taxon>Methanobacteriota</taxon>
        <taxon>Thermococci</taxon>
        <taxon>Thermococcales</taxon>
        <taxon>Thermococcaceae</taxon>
        <taxon>Thermococcus</taxon>
    </lineage>
</organism>
<dbReference type="KEGG" id="tic:FH039_10880"/>
<evidence type="ECO:0000256" key="2">
    <source>
        <dbReference type="ARBA" id="ARBA00022692"/>
    </source>
</evidence>
<gene>
    <name evidence="6" type="ORF">FH039_10880</name>
</gene>
<feature type="transmembrane region" description="Helical" evidence="5">
    <location>
        <begin position="38"/>
        <end position="59"/>
    </location>
</feature>
<feature type="transmembrane region" description="Helical" evidence="5">
    <location>
        <begin position="136"/>
        <end position="154"/>
    </location>
</feature>
<feature type="transmembrane region" description="Helical" evidence="5">
    <location>
        <begin position="209"/>
        <end position="236"/>
    </location>
</feature>
<dbReference type="PANTHER" id="PTHR42723:SF1">
    <property type="entry name" value="CHLOROPHYLL SYNTHASE, CHLOROPLASTIC"/>
    <property type="match status" value="1"/>
</dbReference>
<keyword evidence="4 5" id="KW-0472">Membrane</keyword>
<name>A0A4Y5SM90_9EURY</name>
<dbReference type="EMBL" id="CP040846">
    <property type="protein sequence ID" value="QDA32008.1"/>
    <property type="molecule type" value="Genomic_DNA"/>
</dbReference>
<evidence type="ECO:0000313" key="7">
    <source>
        <dbReference type="Proteomes" id="UP000306007"/>
    </source>
</evidence>
<dbReference type="Pfam" id="PF01040">
    <property type="entry name" value="UbiA"/>
    <property type="match status" value="1"/>
</dbReference>
<evidence type="ECO:0000256" key="4">
    <source>
        <dbReference type="ARBA" id="ARBA00023136"/>
    </source>
</evidence>
<keyword evidence="6" id="KW-0808">Transferase</keyword>
<comment type="subcellular location">
    <subcellularLocation>
        <location evidence="1">Cell membrane</location>
        <topology evidence="1">Multi-pass membrane protein</topology>
    </subcellularLocation>
</comment>
<dbReference type="Gene3D" id="1.10.357.140">
    <property type="entry name" value="UbiA prenyltransferase"/>
    <property type="match status" value="1"/>
</dbReference>
<feature type="transmembrane region" description="Helical" evidence="5">
    <location>
        <begin position="109"/>
        <end position="124"/>
    </location>
</feature>